<dbReference type="OrthoDB" id="3066162at2759"/>
<name>A0A8H5BTI9_9AGAR</name>
<evidence type="ECO:0000313" key="2">
    <source>
        <dbReference type="EMBL" id="KAF5329284.1"/>
    </source>
</evidence>
<dbReference type="InterPro" id="IPR032675">
    <property type="entry name" value="LRR_dom_sf"/>
</dbReference>
<proteinExistence type="predicted"/>
<organism evidence="2 3">
    <name type="scientific">Psilocybe cf. subviscida</name>
    <dbReference type="NCBI Taxonomy" id="2480587"/>
    <lineage>
        <taxon>Eukaryota</taxon>
        <taxon>Fungi</taxon>
        <taxon>Dikarya</taxon>
        <taxon>Basidiomycota</taxon>
        <taxon>Agaricomycotina</taxon>
        <taxon>Agaricomycetes</taxon>
        <taxon>Agaricomycetidae</taxon>
        <taxon>Agaricales</taxon>
        <taxon>Agaricineae</taxon>
        <taxon>Strophariaceae</taxon>
        <taxon>Psilocybe</taxon>
    </lineage>
</organism>
<protein>
    <recommendedName>
        <fullName evidence="4">F-box domain-containing protein</fullName>
    </recommendedName>
</protein>
<evidence type="ECO:0008006" key="4">
    <source>
        <dbReference type="Google" id="ProtNLM"/>
    </source>
</evidence>
<gene>
    <name evidence="2" type="ORF">D9619_009436</name>
</gene>
<comment type="caution">
    <text evidence="2">The sequence shown here is derived from an EMBL/GenBank/DDBJ whole genome shotgun (WGS) entry which is preliminary data.</text>
</comment>
<feature type="region of interest" description="Disordered" evidence="1">
    <location>
        <begin position="489"/>
        <end position="512"/>
    </location>
</feature>
<evidence type="ECO:0000256" key="1">
    <source>
        <dbReference type="SAM" id="MobiDB-lite"/>
    </source>
</evidence>
<dbReference type="AlphaFoldDB" id="A0A8H5BTI9"/>
<keyword evidence="3" id="KW-1185">Reference proteome</keyword>
<dbReference type="EMBL" id="JAACJJ010000002">
    <property type="protein sequence ID" value="KAF5329284.1"/>
    <property type="molecule type" value="Genomic_DNA"/>
</dbReference>
<dbReference type="SUPFAM" id="SSF52047">
    <property type="entry name" value="RNI-like"/>
    <property type="match status" value="1"/>
</dbReference>
<accession>A0A8H5BTI9</accession>
<dbReference type="Proteomes" id="UP000567179">
    <property type="component" value="Unassembled WGS sequence"/>
</dbReference>
<sequence length="512" mass="58032">MHVALETDDILCEIFSHVRRYALNDALTPYHAALVCKGFSPHALDALWFSMKTIETLKALIPDTLKVPLDNNALALTGVPRMQDLAAFDLYARRINELELPATYGIYVPVMMDLLECLGRRYLLPNLRVLNINGQNRGLNEADSFFFCPNLERLQIQIQQQHDLCFLLPRLAQIATSLRYLDLSEHTIPDAMVHLTSHFNKLQSLETKNEFIIPSDSSESFSSSFPFAEYLTGWRVGSIVFRPGNRVTQDAVQFPSITRLELADPVGSEEIINLLSHSVFPKLQRFTFRVLYNDDPEAYKKSFVDLCSKLFTKSPTGLRTLYIRGDGKTLASRAATRMDIKDFLPKTKNKTLETLWISESKVLNRPTLASMDRLSTALPLLTDLYLCLHRTTLVSFDVVAALVVNLPLLSSLDIGIEGRNLENPPSVPLLSHPLKELCLRNSEIGDTPFLFARYIDRLFPFTTIDDDHLPNGGRTVVSALKLVRDCRKDQEQRSVPTPLRRSRRLESQASRK</sequence>
<reference evidence="2 3" key="1">
    <citation type="journal article" date="2020" name="ISME J.">
        <title>Uncovering the hidden diversity of litter-decomposition mechanisms in mushroom-forming fungi.</title>
        <authorList>
            <person name="Floudas D."/>
            <person name="Bentzer J."/>
            <person name="Ahren D."/>
            <person name="Johansson T."/>
            <person name="Persson P."/>
            <person name="Tunlid A."/>
        </authorList>
    </citation>
    <scope>NUCLEOTIDE SEQUENCE [LARGE SCALE GENOMIC DNA]</scope>
    <source>
        <strain evidence="2 3">CBS 101986</strain>
    </source>
</reference>
<evidence type="ECO:0000313" key="3">
    <source>
        <dbReference type="Proteomes" id="UP000567179"/>
    </source>
</evidence>
<dbReference type="Gene3D" id="3.80.10.10">
    <property type="entry name" value="Ribonuclease Inhibitor"/>
    <property type="match status" value="1"/>
</dbReference>